<dbReference type="AlphaFoldDB" id="A0A8T2R867"/>
<keyword evidence="2" id="KW-1185">Reference proteome</keyword>
<comment type="caution">
    <text evidence="1">The sequence shown here is derived from an EMBL/GenBank/DDBJ whole genome shotgun (WGS) entry which is preliminary data.</text>
</comment>
<protein>
    <submittedName>
        <fullName evidence="1">Uncharacterized protein</fullName>
    </submittedName>
</protein>
<dbReference type="Proteomes" id="UP000825935">
    <property type="component" value="Chromosome 29"/>
</dbReference>
<accession>A0A8T2R867</accession>
<dbReference type="EMBL" id="CM035434">
    <property type="protein sequence ID" value="KAH7291723.1"/>
    <property type="molecule type" value="Genomic_DNA"/>
</dbReference>
<evidence type="ECO:0000313" key="1">
    <source>
        <dbReference type="EMBL" id="KAH7291723.1"/>
    </source>
</evidence>
<reference evidence="1" key="1">
    <citation type="submission" date="2021-08" db="EMBL/GenBank/DDBJ databases">
        <title>WGS assembly of Ceratopteris richardii.</title>
        <authorList>
            <person name="Marchant D.B."/>
            <person name="Chen G."/>
            <person name="Jenkins J."/>
            <person name="Shu S."/>
            <person name="Leebens-Mack J."/>
            <person name="Grimwood J."/>
            <person name="Schmutz J."/>
            <person name="Soltis P."/>
            <person name="Soltis D."/>
            <person name="Chen Z.-H."/>
        </authorList>
    </citation>
    <scope>NUCLEOTIDE SEQUENCE</scope>
    <source>
        <strain evidence="1">Whitten #5841</strain>
        <tissue evidence="1">Leaf</tissue>
    </source>
</reference>
<gene>
    <name evidence="1" type="ORF">KP509_29G030600</name>
</gene>
<sequence>MGSLWRGMPLFPDIELSSFTIKRRELQGQLLLLAQRERERERERERGQPGRAKVKDGEMTRAFVVAEVHASHISPDFRKCKHLDVVPYVTFATQVGNFLRRPSMHADQGLHETHYSDQRDWKGPFIIPLNQAVETPEESVVVGLHLKRSLRDKLVAKLQVPTGDFGTTKVSNIYEMTFVKEKFHARNANRSISLQITGWIEDVDWKEEVPSPKHRVYNTEVLKKVAQGLG</sequence>
<evidence type="ECO:0000313" key="2">
    <source>
        <dbReference type="Proteomes" id="UP000825935"/>
    </source>
</evidence>
<name>A0A8T2R867_CERRI</name>
<proteinExistence type="predicted"/>
<organism evidence="1 2">
    <name type="scientific">Ceratopteris richardii</name>
    <name type="common">Triangle waterfern</name>
    <dbReference type="NCBI Taxonomy" id="49495"/>
    <lineage>
        <taxon>Eukaryota</taxon>
        <taxon>Viridiplantae</taxon>
        <taxon>Streptophyta</taxon>
        <taxon>Embryophyta</taxon>
        <taxon>Tracheophyta</taxon>
        <taxon>Polypodiopsida</taxon>
        <taxon>Polypodiidae</taxon>
        <taxon>Polypodiales</taxon>
        <taxon>Pteridineae</taxon>
        <taxon>Pteridaceae</taxon>
        <taxon>Parkerioideae</taxon>
        <taxon>Ceratopteris</taxon>
    </lineage>
</organism>